<evidence type="ECO:0000313" key="2">
    <source>
        <dbReference type="Proteomes" id="UP000658258"/>
    </source>
</evidence>
<dbReference type="EMBL" id="BNAG01000004">
    <property type="protein sequence ID" value="GHE72243.1"/>
    <property type="molecule type" value="Genomic_DNA"/>
</dbReference>
<evidence type="ECO:0000313" key="1">
    <source>
        <dbReference type="EMBL" id="GHE72243.1"/>
    </source>
</evidence>
<accession>A0ABQ3IAC0</accession>
<sequence>MNYFSGDKIPDFLFEECLDLRRDLWKGLHKPISVRWEILQKVHDKTALEAVLKDGDRRLKKKCKLIEEPGYPNFKIPYINKSFYQLIMKRCLELK</sequence>
<gene>
    <name evidence="1" type="ORF">GCM10011340_30600</name>
</gene>
<proteinExistence type="predicted"/>
<name>A0ABQ3IAC0_9BACT</name>
<comment type="caution">
    <text evidence="1">The sequence shown here is derived from an EMBL/GenBank/DDBJ whole genome shotgun (WGS) entry which is preliminary data.</text>
</comment>
<reference evidence="2" key="1">
    <citation type="journal article" date="2019" name="Int. J. Syst. Evol. Microbiol.">
        <title>The Global Catalogue of Microorganisms (GCM) 10K type strain sequencing project: providing services to taxonomists for standard genome sequencing and annotation.</title>
        <authorList>
            <consortium name="The Broad Institute Genomics Platform"/>
            <consortium name="The Broad Institute Genome Sequencing Center for Infectious Disease"/>
            <person name="Wu L."/>
            <person name="Ma J."/>
        </authorList>
    </citation>
    <scope>NUCLEOTIDE SEQUENCE [LARGE SCALE GENOMIC DNA]</scope>
    <source>
        <strain evidence="2">CGMCC 1.15111</strain>
    </source>
</reference>
<keyword evidence="2" id="KW-1185">Reference proteome</keyword>
<protein>
    <submittedName>
        <fullName evidence="1">Uncharacterized protein</fullName>
    </submittedName>
</protein>
<dbReference type="Proteomes" id="UP000658258">
    <property type="component" value="Unassembled WGS sequence"/>
</dbReference>
<dbReference type="RefSeq" id="WP_189631161.1">
    <property type="nucleotide sequence ID" value="NZ_BNAG01000004.1"/>
</dbReference>
<organism evidence="1 2">
    <name type="scientific">Roseivirga thermotolerans</name>
    <dbReference type="NCBI Taxonomy" id="1758176"/>
    <lineage>
        <taxon>Bacteria</taxon>
        <taxon>Pseudomonadati</taxon>
        <taxon>Bacteroidota</taxon>
        <taxon>Cytophagia</taxon>
        <taxon>Cytophagales</taxon>
        <taxon>Roseivirgaceae</taxon>
        <taxon>Roseivirga</taxon>
    </lineage>
</organism>